<dbReference type="EMBL" id="VSSQ01000112">
    <property type="protein sequence ID" value="MPL78003.1"/>
    <property type="molecule type" value="Genomic_DNA"/>
</dbReference>
<organism evidence="1">
    <name type="scientific">bioreactor metagenome</name>
    <dbReference type="NCBI Taxonomy" id="1076179"/>
    <lineage>
        <taxon>unclassified sequences</taxon>
        <taxon>metagenomes</taxon>
        <taxon>ecological metagenomes</taxon>
    </lineage>
</organism>
<proteinExistence type="predicted"/>
<accession>A0A644UGP2</accession>
<gene>
    <name evidence="1" type="ORF">SDC9_23864</name>
</gene>
<comment type="caution">
    <text evidence="1">The sequence shown here is derived from an EMBL/GenBank/DDBJ whole genome shotgun (WGS) entry which is preliminary data.</text>
</comment>
<reference evidence="1" key="1">
    <citation type="submission" date="2019-08" db="EMBL/GenBank/DDBJ databases">
        <authorList>
            <person name="Kucharzyk K."/>
            <person name="Murdoch R.W."/>
            <person name="Higgins S."/>
            <person name="Loffler F."/>
        </authorList>
    </citation>
    <scope>NUCLEOTIDE SEQUENCE</scope>
</reference>
<name>A0A644UGP2_9ZZZZ</name>
<evidence type="ECO:0000313" key="1">
    <source>
        <dbReference type="EMBL" id="MPL78003.1"/>
    </source>
</evidence>
<dbReference type="AlphaFoldDB" id="A0A644UGP2"/>
<protein>
    <submittedName>
        <fullName evidence="1">Uncharacterized protein</fullName>
    </submittedName>
</protein>
<sequence>MPAVNSPDVIIINLLHMSKEKIEIGEQSKPRFEFRTFGQNFDVIHKRMARLSVPIPEKVWERHSEEIYIMSRTNDINNTKIRNGKMDIKTYVQTVDGLEQWNPLMKGEFPMKTGMLLKEVFPAFQVEIPSLTKEEYTYEEFMQMINAHPDLQAVRVYKQRFGYMVNDTICEYGIVLINGARVVTINSESTEVNDILRTMKDIGADGIENINYLQAIKRVIGMIDKPLAN</sequence>